<proteinExistence type="predicted"/>
<feature type="domain" description="Trypsin-co-occurring" evidence="1">
    <location>
        <begin position="8"/>
        <end position="104"/>
    </location>
</feature>
<evidence type="ECO:0000313" key="3">
    <source>
        <dbReference type="Proteomes" id="UP001500831"/>
    </source>
</evidence>
<name>A0ABN3W3Y6_9ACTN</name>
<protein>
    <submittedName>
        <fullName evidence="2">CU044_2847 family protein</fullName>
    </submittedName>
</protein>
<keyword evidence="3" id="KW-1185">Reference proteome</keyword>
<organism evidence="2 3">
    <name type="scientific">Streptosporangium fragile</name>
    <dbReference type="NCBI Taxonomy" id="46186"/>
    <lineage>
        <taxon>Bacteria</taxon>
        <taxon>Bacillati</taxon>
        <taxon>Actinomycetota</taxon>
        <taxon>Actinomycetes</taxon>
        <taxon>Streptosporangiales</taxon>
        <taxon>Streptosporangiaceae</taxon>
        <taxon>Streptosporangium</taxon>
    </lineage>
</organism>
<evidence type="ECO:0000313" key="2">
    <source>
        <dbReference type="EMBL" id="GAA2888176.1"/>
    </source>
</evidence>
<dbReference type="Pfam" id="PF19493">
    <property type="entry name" value="Trypco1"/>
    <property type="match status" value="1"/>
</dbReference>
<dbReference type="Proteomes" id="UP001500831">
    <property type="component" value="Unassembled WGS sequence"/>
</dbReference>
<dbReference type="InterPro" id="IPR045794">
    <property type="entry name" value="Trypco1"/>
</dbReference>
<sequence>MTEWVRFELADEEGSILVEMDPEPGLERLSRRGDGFTQAKISFESALANVRDAASSALQQFRTMAAPPDEVEIQFGIKLSASAGAVIAKTGTEGHFDVKIKWQRETRLRVRSEPETGER</sequence>
<reference evidence="2 3" key="1">
    <citation type="journal article" date="2019" name="Int. J. Syst. Evol. Microbiol.">
        <title>The Global Catalogue of Microorganisms (GCM) 10K type strain sequencing project: providing services to taxonomists for standard genome sequencing and annotation.</title>
        <authorList>
            <consortium name="The Broad Institute Genomics Platform"/>
            <consortium name="The Broad Institute Genome Sequencing Center for Infectious Disease"/>
            <person name="Wu L."/>
            <person name="Ma J."/>
        </authorList>
    </citation>
    <scope>NUCLEOTIDE SEQUENCE [LARGE SCALE GENOMIC DNA]</scope>
    <source>
        <strain evidence="2 3">JCM 6242</strain>
    </source>
</reference>
<accession>A0ABN3W3Y6</accession>
<dbReference type="EMBL" id="BAAAVI010000042">
    <property type="protein sequence ID" value="GAA2888176.1"/>
    <property type="molecule type" value="Genomic_DNA"/>
</dbReference>
<gene>
    <name evidence="2" type="ORF">GCM10010517_52110</name>
</gene>
<evidence type="ECO:0000259" key="1">
    <source>
        <dbReference type="Pfam" id="PF19493"/>
    </source>
</evidence>
<dbReference type="RefSeq" id="WP_344976804.1">
    <property type="nucleotide sequence ID" value="NZ_BAAAVI010000042.1"/>
</dbReference>
<dbReference type="NCBIfam" id="NF041216">
    <property type="entry name" value="CU044_2847_fam"/>
    <property type="match status" value="1"/>
</dbReference>
<comment type="caution">
    <text evidence="2">The sequence shown here is derived from an EMBL/GenBank/DDBJ whole genome shotgun (WGS) entry which is preliminary data.</text>
</comment>